<evidence type="ECO:0000313" key="10">
    <source>
        <dbReference type="Proteomes" id="UP000504623"/>
    </source>
</evidence>
<dbReference type="GO" id="GO:0005634">
    <property type="term" value="C:nucleus"/>
    <property type="evidence" value="ECO:0007669"/>
    <property type="project" value="UniProtKB-SubCell"/>
</dbReference>
<dbReference type="CTD" id="80824"/>
<dbReference type="GO" id="GO:0033550">
    <property type="term" value="F:MAP kinase tyrosine phosphatase activity"/>
    <property type="evidence" value="ECO:0007669"/>
    <property type="project" value="TreeGrafter"/>
</dbReference>
<evidence type="ECO:0000259" key="7">
    <source>
        <dbReference type="PROSITE" id="PS50054"/>
    </source>
</evidence>
<dbReference type="RefSeq" id="XP_006866114.1">
    <property type="nucleotide sequence ID" value="XM_006866052.1"/>
</dbReference>
<keyword evidence="10" id="KW-1185">Reference proteome</keyword>
<feature type="domain" description="Rhodanese" evidence="9">
    <location>
        <begin position="22"/>
        <end position="137"/>
    </location>
</feature>
<keyword evidence="3" id="KW-0378">Hydrolase</keyword>
<feature type="compositionally biased region" description="Basic and acidic residues" evidence="6">
    <location>
        <begin position="600"/>
        <end position="620"/>
    </location>
</feature>
<evidence type="ECO:0000259" key="8">
    <source>
        <dbReference type="PROSITE" id="PS50056"/>
    </source>
</evidence>
<dbReference type="PROSITE" id="PS00383">
    <property type="entry name" value="TYR_PHOSPHATASE_1"/>
    <property type="match status" value="1"/>
</dbReference>
<dbReference type="GeneID" id="102842622"/>
<evidence type="ECO:0000313" key="11">
    <source>
        <dbReference type="RefSeq" id="XP_006866114.1"/>
    </source>
</evidence>
<proteinExistence type="inferred from homology"/>
<dbReference type="Pfam" id="PF00581">
    <property type="entry name" value="Rhodanese"/>
    <property type="match status" value="1"/>
</dbReference>
<evidence type="ECO:0000259" key="9">
    <source>
        <dbReference type="PROSITE" id="PS50206"/>
    </source>
</evidence>
<feature type="compositionally biased region" description="Polar residues" evidence="6">
    <location>
        <begin position="445"/>
        <end position="455"/>
    </location>
</feature>
<dbReference type="InterPro" id="IPR000387">
    <property type="entry name" value="Tyr_Pase_dom"/>
</dbReference>
<dbReference type="GO" id="GO:0043409">
    <property type="term" value="P:negative regulation of MAPK cascade"/>
    <property type="evidence" value="ECO:0007669"/>
    <property type="project" value="TreeGrafter"/>
</dbReference>
<dbReference type="FunFam" id="3.40.250.10:FF:000016">
    <property type="entry name" value="Dual specificity phosphatase 16 (Predicted)"/>
    <property type="match status" value="1"/>
</dbReference>
<dbReference type="SUPFAM" id="SSF52821">
    <property type="entry name" value="Rhodanese/Cell cycle control phosphatase"/>
    <property type="match status" value="1"/>
</dbReference>
<dbReference type="PROSITE" id="PS50056">
    <property type="entry name" value="TYR_PHOSPHATASE_2"/>
    <property type="match status" value="1"/>
</dbReference>
<organism evidence="10 11">
    <name type="scientific">Chrysochloris asiatica</name>
    <name type="common">Cape golden mole</name>
    <dbReference type="NCBI Taxonomy" id="185453"/>
    <lineage>
        <taxon>Eukaryota</taxon>
        <taxon>Metazoa</taxon>
        <taxon>Chordata</taxon>
        <taxon>Craniata</taxon>
        <taxon>Vertebrata</taxon>
        <taxon>Euteleostomi</taxon>
        <taxon>Mammalia</taxon>
        <taxon>Eutheria</taxon>
        <taxon>Afrotheria</taxon>
        <taxon>Chrysochloridae</taxon>
        <taxon>Chrysochlorinae</taxon>
        <taxon>Chrysochloris</taxon>
    </lineage>
</organism>
<keyword evidence="5" id="KW-0539">Nucleus</keyword>
<dbReference type="GO" id="GO:0017017">
    <property type="term" value="F:MAP kinase tyrosine/serine/threonine phosphatase activity"/>
    <property type="evidence" value="ECO:0007669"/>
    <property type="project" value="InterPro"/>
</dbReference>
<dbReference type="Proteomes" id="UP000504623">
    <property type="component" value="Unplaced"/>
</dbReference>
<dbReference type="OrthoDB" id="165342at2759"/>
<dbReference type="InterPro" id="IPR000340">
    <property type="entry name" value="Dual-sp_phosphatase_cat-dom"/>
</dbReference>
<dbReference type="PROSITE" id="PS50054">
    <property type="entry name" value="TYR_PHOSPHATASE_DUAL"/>
    <property type="match status" value="1"/>
</dbReference>
<evidence type="ECO:0000256" key="1">
    <source>
        <dbReference type="ARBA" id="ARBA00004123"/>
    </source>
</evidence>
<dbReference type="CDD" id="cd01446">
    <property type="entry name" value="DSP_MapKP"/>
    <property type="match status" value="1"/>
</dbReference>
<reference evidence="11" key="1">
    <citation type="submission" date="2025-08" db="UniProtKB">
        <authorList>
            <consortium name="RefSeq"/>
        </authorList>
    </citation>
    <scope>IDENTIFICATION</scope>
    <source>
        <tissue evidence="11">Spleen</tissue>
    </source>
</reference>
<dbReference type="GO" id="GO:0008330">
    <property type="term" value="F:protein tyrosine/threonine phosphatase activity"/>
    <property type="evidence" value="ECO:0007669"/>
    <property type="project" value="TreeGrafter"/>
</dbReference>
<feature type="region of interest" description="Disordered" evidence="6">
    <location>
        <begin position="445"/>
        <end position="498"/>
    </location>
</feature>
<dbReference type="SMART" id="SM00450">
    <property type="entry name" value="RHOD"/>
    <property type="match status" value="1"/>
</dbReference>
<feature type="compositionally biased region" description="Polar residues" evidence="6">
    <location>
        <begin position="484"/>
        <end position="495"/>
    </location>
</feature>
<dbReference type="InterPro" id="IPR008343">
    <property type="entry name" value="MKP"/>
</dbReference>
<dbReference type="InterPro" id="IPR036873">
    <property type="entry name" value="Rhodanese-like_dom_sf"/>
</dbReference>
<dbReference type="InterPro" id="IPR020422">
    <property type="entry name" value="TYR_PHOSPHATASE_DUAL_dom"/>
</dbReference>
<feature type="domain" description="Tyrosine-protein phosphatase" evidence="7">
    <location>
        <begin position="158"/>
        <end position="300"/>
    </location>
</feature>
<dbReference type="GO" id="GO:0005737">
    <property type="term" value="C:cytoplasm"/>
    <property type="evidence" value="ECO:0007669"/>
    <property type="project" value="TreeGrafter"/>
</dbReference>
<evidence type="ECO:0000256" key="6">
    <source>
        <dbReference type="SAM" id="MobiDB-lite"/>
    </source>
</evidence>
<dbReference type="InterPro" id="IPR001763">
    <property type="entry name" value="Rhodanese-like_dom"/>
</dbReference>
<dbReference type="SMART" id="SM00404">
    <property type="entry name" value="PTPc_motif"/>
    <property type="match status" value="1"/>
</dbReference>
<dbReference type="PANTHER" id="PTHR10159">
    <property type="entry name" value="DUAL SPECIFICITY PROTEIN PHOSPHATASE"/>
    <property type="match status" value="1"/>
</dbReference>
<protein>
    <submittedName>
        <fullName evidence="11">Dual specificity protein phosphatase 16</fullName>
    </submittedName>
</protein>
<name>A0A9B0WQB4_CHRAS</name>
<dbReference type="Gene3D" id="3.90.190.10">
    <property type="entry name" value="Protein tyrosine phosphatase superfamily"/>
    <property type="match status" value="1"/>
</dbReference>
<dbReference type="PANTHER" id="PTHR10159:SF343">
    <property type="entry name" value="DUAL SPECIFICITY PROTEIN PHOSPHATASE 16"/>
    <property type="match status" value="1"/>
</dbReference>
<dbReference type="PROSITE" id="PS50206">
    <property type="entry name" value="RHODANESE_3"/>
    <property type="match status" value="1"/>
</dbReference>
<dbReference type="SMART" id="SM00195">
    <property type="entry name" value="DSPc"/>
    <property type="match status" value="1"/>
</dbReference>
<comment type="similarity">
    <text evidence="2">Belongs to the protein-tyrosine phosphatase family. Non-receptor class dual specificity subfamily.</text>
</comment>
<accession>A0A9B0WQB4</accession>
<feature type="domain" description="Tyrosine specific protein phosphatases" evidence="8">
    <location>
        <begin position="227"/>
        <end position="281"/>
    </location>
</feature>
<dbReference type="InterPro" id="IPR003595">
    <property type="entry name" value="Tyr_Pase_cat"/>
</dbReference>
<comment type="subcellular location">
    <subcellularLocation>
        <location evidence="1">Nucleus</location>
    </subcellularLocation>
</comment>
<dbReference type="AlphaFoldDB" id="A0A9B0WQB4"/>
<dbReference type="SUPFAM" id="SSF52799">
    <property type="entry name" value="(Phosphotyrosine protein) phosphatases II"/>
    <property type="match status" value="1"/>
</dbReference>
<keyword evidence="4" id="KW-0904">Protein phosphatase</keyword>
<evidence type="ECO:0000256" key="5">
    <source>
        <dbReference type="ARBA" id="ARBA00023242"/>
    </source>
</evidence>
<dbReference type="InterPro" id="IPR029021">
    <property type="entry name" value="Prot-tyrosine_phosphatase-like"/>
</dbReference>
<dbReference type="InterPro" id="IPR016130">
    <property type="entry name" value="Tyr_Pase_AS"/>
</dbReference>
<dbReference type="PRINTS" id="PR01764">
    <property type="entry name" value="MAPKPHPHTASE"/>
</dbReference>
<dbReference type="Pfam" id="PF00782">
    <property type="entry name" value="DSPc"/>
    <property type="match status" value="1"/>
</dbReference>
<evidence type="ECO:0000256" key="4">
    <source>
        <dbReference type="ARBA" id="ARBA00022912"/>
    </source>
</evidence>
<evidence type="ECO:0000256" key="2">
    <source>
        <dbReference type="ARBA" id="ARBA00008601"/>
    </source>
</evidence>
<feature type="region of interest" description="Disordered" evidence="6">
    <location>
        <begin position="593"/>
        <end position="663"/>
    </location>
</feature>
<feature type="region of interest" description="Disordered" evidence="6">
    <location>
        <begin position="299"/>
        <end position="364"/>
    </location>
</feature>
<dbReference type="Gene3D" id="3.40.250.10">
    <property type="entry name" value="Rhodanese-like domain"/>
    <property type="match status" value="1"/>
</dbReference>
<gene>
    <name evidence="11" type="primary">DUSP16</name>
</gene>
<sequence>MAHEMIGTQIVTERLVALLESGTEKVLLIDSRPFVEYNTSHILEAININCSKLMKRRLQQDKVLITELIQHSAKQKVNVDYSQKVVVYDQSSQDVASLSSDCFLTVLLGKLEKSFNSVHLLAGGFAEFSRCFPGLCEGKSTLVPTCISQPCLPVANIGPTRILPNLYLGCQRDVLNKELMQQNGIGYVLNASHTCPKPDFIPESHFLRVPVNDNFCEKILPFLDKSIDFIEKAKASNGCVLVHCLAGISRSATIAIAYIMKRMDMSLDEAYRFVKEKRPTISPNFNFLGQLLDYEKKIRSQTGASGPKSKRKLLHLEKPNEPVPAVSEGGQKNEMPLSPPCAHSATSEAAGQRPAHPASQPSIQPAQLEDSPMVQALNGLHLSSDKLEDSSKLKRSFSLDIKSVSYSASMAASLHGFPSSEDALEYYKPSSALDGSNKLCQFSPVQEVSEQTPETSPDKEEANIPKKPQTTRASESQSKRLHSVRTSNSGATQRSVLAPLHRSGSVEDNYHTNFLFGLSTSQQHLAKSAAGLGLKGWHSDILSPQTSTSSLTNSWYFATESSHFYSASAIYGGNASYSAYSCSQLPTCSDQAYSVRRRQKPSDRADSRRSWHEESPFEKQFKRRSCQMEFGEGLMSESRSREELGKVGSQSSFSGSMEVIEVS</sequence>
<dbReference type="FunFam" id="3.90.190.10:FF:000050">
    <property type="entry name" value="Dual specificity phosphatase 16 (Predicted)"/>
    <property type="match status" value="1"/>
</dbReference>
<evidence type="ECO:0000256" key="3">
    <source>
        <dbReference type="ARBA" id="ARBA00022801"/>
    </source>
</evidence>